<evidence type="ECO:0000313" key="5">
    <source>
        <dbReference type="Proteomes" id="UP001597493"/>
    </source>
</evidence>
<reference evidence="5" key="1">
    <citation type="journal article" date="2019" name="Int. J. Syst. Evol. Microbiol.">
        <title>The Global Catalogue of Microorganisms (GCM) 10K type strain sequencing project: providing services to taxonomists for standard genome sequencing and annotation.</title>
        <authorList>
            <consortium name="The Broad Institute Genomics Platform"/>
            <consortium name="The Broad Institute Genome Sequencing Center for Infectious Disease"/>
            <person name="Wu L."/>
            <person name="Ma J."/>
        </authorList>
    </citation>
    <scope>NUCLEOTIDE SEQUENCE [LARGE SCALE GENOMIC DNA]</scope>
    <source>
        <strain evidence="5">TISTR 1827</strain>
    </source>
</reference>
<keyword evidence="5" id="KW-1185">Reference proteome</keyword>
<dbReference type="InterPro" id="IPR042047">
    <property type="entry name" value="SleB_dom1"/>
</dbReference>
<feature type="domain" description="Cell wall hydrolase SleB" evidence="3">
    <location>
        <begin position="113"/>
        <end position="211"/>
    </location>
</feature>
<dbReference type="Gene3D" id="1.10.10.2520">
    <property type="entry name" value="Cell wall hydrolase SleB, domain 1"/>
    <property type="match status" value="1"/>
</dbReference>
<feature type="chain" id="PRO_5045380013" evidence="1">
    <location>
        <begin position="27"/>
        <end position="212"/>
    </location>
</feature>
<dbReference type="InterPro" id="IPR002477">
    <property type="entry name" value="Peptidoglycan-bd-like"/>
</dbReference>
<evidence type="ECO:0000259" key="3">
    <source>
        <dbReference type="Pfam" id="PF07486"/>
    </source>
</evidence>
<comment type="caution">
    <text evidence="4">The sequence shown here is derived from an EMBL/GenBank/DDBJ whole genome shotgun (WGS) entry which is preliminary data.</text>
</comment>
<feature type="signal peptide" evidence="1">
    <location>
        <begin position="1"/>
        <end position="26"/>
    </location>
</feature>
<name>A0ABW5QVG0_9BACL</name>
<dbReference type="Pfam" id="PF07486">
    <property type="entry name" value="Hydrolase_2"/>
    <property type="match status" value="1"/>
</dbReference>
<proteinExistence type="predicted"/>
<dbReference type="Proteomes" id="UP001597493">
    <property type="component" value="Unassembled WGS sequence"/>
</dbReference>
<keyword evidence="4" id="KW-0378">Hydrolase</keyword>
<keyword evidence="1" id="KW-0732">Signal</keyword>
<dbReference type="GO" id="GO:0016787">
    <property type="term" value="F:hydrolase activity"/>
    <property type="evidence" value="ECO:0007669"/>
    <property type="project" value="UniProtKB-KW"/>
</dbReference>
<protein>
    <submittedName>
        <fullName evidence="4">Cell wall hydrolase</fullName>
    </submittedName>
</protein>
<gene>
    <name evidence="4" type="ORF">ACFSW5_08550</name>
</gene>
<dbReference type="SUPFAM" id="SSF47090">
    <property type="entry name" value="PGBD-like"/>
    <property type="match status" value="1"/>
</dbReference>
<dbReference type="InterPro" id="IPR036365">
    <property type="entry name" value="PGBD-like_sf"/>
</dbReference>
<dbReference type="InterPro" id="IPR036366">
    <property type="entry name" value="PGBDSf"/>
</dbReference>
<accession>A0ABW5QVG0</accession>
<sequence>MIKKLSFLFVLTMMLTAIVLHKPAEAAALKPGATGAAVTDLQYRLAILGYYDYKIVPYYGSITTNAVMKFQKNAGLSADGVAGSMTMRALKKVSASKKEVAKLARVIYSEARGESYRGQVAVGAVIMNRVHSPQFPDTVHNVIFEPNAFSVVSNGQYWLIPDDTAFKAAKAAATGSDPTNNAVYFYNASQTESAFMRSLTVTARIGNHVFAK</sequence>
<evidence type="ECO:0000259" key="2">
    <source>
        <dbReference type="Pfam" id="PF01471"/>
    </source>
</evidence>
<organism evidence="4 5">
    <name type="scientific">Paenibacillus thailandensis</name>
    <dbReference type="NCBI Taxonomy" id="393250"/>
    <lineage>
        <taxon>Bacteria</taxon>
        <taxon>Bacillati</taxon>
        <taxon>Bacillota</taxon>
        <taxon>Bacilli</taxon>
        <taxon>Bacillales</taxon>
        <taxon>Paenibacillaceae</taxon>
        <taxon>Paenibacillus</taxon>
    </lineage>
</organism>
<dbReference type="Gene3D" id="6.20.240.60">
    <property type="match status" value="1"/>
</dbReference>
<dbReference type="InterPro" id="IPR011105">
    <property type="entry name" value="Cell_wall_hydrolase_SleB"/>
</dbReference>
<dbReference type="Gene3D" id="1.10.101.10">
    <property type="entry name" value="PGBD-like superfamily/PGBD"/>
    <property type="match status" value="1"/>
</dbReference>
<feature type="domain" description="Peptidoglycan binding-like" evidence="2">
    <location>
        <begin position="34"/>
        <end position="90"/>
    </location>
</feature>
<evidence type="ECO:0000313" key="4">
    <source>
        <dbReference type="EMBL" id="MFD2660322.1"/>
    </source>
</evidence>
<evidence type="ECO:0000256" key="1">
    <source>
        <dbReference type="SAM" id="SignalP"/>
    </source>
</evidence>
<dbReference type="Pfam" id="PF01471">
    <property type="entry name" value="PG_binding_1"/>
    <property type="match status" value="1"/>
</dbReference>
<dbReference type="RefSeq" id="WP_379271450.1">
    <property type="nucleotide sequence ID" value="NZ_JBHUGT010000046.1"/>
</dbReference>
<dbReference type="EMBL" id="JBHUMY010000007">
    <property type="protein sequence ID" value="MFD2660322.1"/>
    <property type="molecule type" value="Genomic_DNA"/>
</dbReference>